<gene>
    <name evidence="2" type="ORF">VAMP_119n112</name>
</gene>
<accession>A0ABS5QLP0</accession>
<dbReference type="RefSeq" id="WP_213349362.1">
    <property type="nucleotide sequence ID" value="NZ_JAEDAM010000043.1"/>
</dbReference>
<sequence length="142" mass="15888">RVALPILNVKPEVDENGIVRSKNSVFGRQPICVLRIGDFFHTKIIIENLTIDYDDSPWDMNPEGFGMQPMIANVSLQIKIIGGQSLRGPINALQNALSFNYYANSTYVNQGTYRTPSFVESKQYGVNDGDNESNNNNDNDDN</sequence>
<comment type="caution">
    <text evidence="2">The sequence shown here is derived from an EMBL/GenBank/DDBJ whole genome shotgun (WGS) entry which is preliminary data.</text>
</comment>
<keyword evidence="3" id="KW-1185">Reference proteome</keyword>
<protein>
    <submittedName>
        <fullName evidence="2">Uncharacterized protein</fullName>
    </submittedName>
</protein>
<evidence type="ECO:0000256" key="1">
    <source>
        <dbReference type="SAM" id="MobiDB-lite"/>
    </source>
</evidence>
<organism evidence="2 3">
    <name type="scientific">Candidatus Vampirococcus lugosii</name>
    <dbReference type="NCBI Taxonomy" id="2789015"/>
    <lineage>
        <taxon>Bacteria</taxon>
        <taxon>Candidatus Absconditibacteriota</taxon>
        <taxon>Vampirococcus</taxon>
    </lineage>
</organism>
<feature type="region of interest" description="Disordered" evidence="1">
    <location>
        <begin position="122"/>
        <end position="142"/>
    </location>
</feature>
<feature type="compositionally biased region" description="Low complexity" evidence="1">
    <location>
        <begin position="132"/>
        <end position="142"/>
    </location>
</feature>
<dbReference type="EMBL" id="JAEDAM010000043">
    <property type="protein sequence ID" value="MBS8122120.1"/>
    <property type="molecule type" value="Genomic_DNA"/>
</dbReference>
<dbReference type="Proteomes" id="UP000680365">
    <property type="component" value="Unassembled WGS sequence"/>
</dbReference>
<name>A0ABS5QLP0_9BACT</name>
<evidence type="ECO:0000313" key="3">
    <source>
        <dbReference type="Proteomes" id="UP000680365"/>
    </source>
</evidence>
<feature type="non-terminal residue" evidence="2">
    <location>
        <position position="1"/>
    </location>
</feature>
<reference evidence="2 3" key="1">
    <citation type="journal article" date="2021" name="Nat. Commun.">
        <title>Reductive evolution and unique predatory mode in the CPR bacterium Vampirococcus lugosii.</title>
        <authorList>
            <person name="Moreira D."/>
            <person name="Zivanovic Y."/>
            <person name="Lopez-Archilla A.I."/>
            <person name="Iniesto M."/>
            <person name="Lopez-Garcia P."/>
        </authorList>
    </citation>
    <scope>NUCLEOTIDE SEQUENCE [LARGE SCALE GENOMIC DNA]</scope>
    <source>
        <strain evidence="2">Chiprana</strain>
    </source>
</reference>
<evidence type="ECO:0000313" key="2">
    <source>
        <dbReference type="EMBL" id="MBS8122120.1"/>
    </source>
</evidence>
<proteinExistence type="predicted"/>